<reference evidence="1 2" key="1">
    <citation type="submission" date="2008-07" db="EMBL/GenBank/DDBJ databases">
        <authorList>
            <person name="Tandeau de Marsac N."/>
            <person name="Ferriera S."/>
            <person name="Johnson J."/>
            <person name="Kravitz S."/>
            <person name="Beeson K."/>
            <person name="Sutton G."/>
            <person name="Rogers Y.-H."/>
            <person name="Friedman R."/>
            <person name="Frazier M."/>
            <person name="Venter J.C."/>
        </authorList>
    </citation>
    <scope>NUCLEOTIDE SEQUENCE [LARGE SCALE GENOMIC DNA]</scope>
    <source>
        <strain evidence="1 2">PCC 7420</strain>
    </source>
</reference>
<gene>
    <name evidence="1" type="ORF">MC7420_2693</name>
</gene>
<keyword evidence="2" id="KW-1185">Reference proteome</keyword>
<dbReference type="HOGENOM" id="CLU_2768691_0_0_3"/>
<name>B4VYA7_9CYAN</name>
<organism evidence="1 2">
    <name type="scientific">Coleofasciculus chthonoplastes PCC 7420</name>
    <dbReference type="NCBI Taxonomy" id="118168"/>
    <lineage>
        <taxon>Bacteria</taxon>
        <taxon>Bacillati</taxon>
        <taxon>Cyanobacteriota</taxon>
        <taxon>Cyanophyceae</taxon>
        <taxon>Coleofasciculales</taxon>
        <taxon>Coleofasciculaceae</taxon>
        <taxon>Coleofasciculus</taxon>
    </lineage>
</organism>
<dbReference type="EMBL" id="DS989860">
    <property type="protein sequence ID" value="EDX73075.1"/>
    <property type="molecule type" value="Genomic_DNA"/>
</dbReference>
<dbReference type="Proteomes" id="UP000003835">
    <property type="component" value="Unassembled WGS sequence"/>
</dbReference>
<sequence length="69" mass="7268">MLPPLPIPGFRLDVALICPAEISPEANNIIGPPSRFVLLVLIVPVIVIFPSGEELPGDVKSVPDVGTLN</sequence>
<protein>
    <submittedName>
        <fullName evidence="1">Uncharacterized protein</fullName>
    </submittedName>
</protein>
<proteinExistence type="predicted"/>
<evidence type="ECO:0000313" key="1">
    <source>
        <dbReference type="EMBL" id="EDX73075.1"/>
    </source>
</evidence>
<accession>B4VYA7</accession>
<dbReference type="AlphaFoldDB" id="B4VYA7"/>
<evidence type="ECO:0000313" key="2">
    <source>
        <dbReference type="Proteomes" id="UP000003835"/>
    </source>
</evidence>